<sequence length="93" mass="10692">MPAVIFRRRLHQFIGLAAVLHMTPERDVSEVRCTKCREMPGVLRSHRHGTTKQHRKFRRSTAKLHAIGQAFANVREAAARLKIGKVLYTSPYK</sequence>
<keyword evidence="2" id="KW-1185">Reference proteome</keyword>
<dbReference type="Proteomes" id="UP000241421">
    <property type="component" value="Unassembled WGS sequence"/>
</dbReference>
<protein>
    <submittedName>
        <fullName evidence="1">Uncharacterized protein</fullName>
    </submittedName>
</protein>
<dbReference type="EMBL" id="PXWF02000083">
    <property type="protein sequence ID" value="PWF54561.1"/>
    <property type="molecule type" value="Genomic_DNA"/>
</dbReference>
<reference evidence="1 2" key="1">
    <citation type="submission" date="2018-04" db="EMBL/GenBank/DDBJ databases">
        <title>Massilia violaceinigra sp. nov., a novel purple-pigmented bacterium isolated from Tianshan glacier, Xinjiang, China.</title>
        <authorList>
            <person name="Wang H."/>
        </authorList>
    </citation>
    <scope>NUCLEOTIDE SEQUENCE [LARGE SCALE GENOMIC DNA]</scope>
    <source>
        <strain evidence="1 2">B448-2</strain>
    </source>
</reference>
<evidence type="ECO:0000313" key="2">
    <source>
        <dbReference type="Proteomes" id="UP000241421"/>
    </source>
</evidence>
<proteinExistence type="predicted"/>
<gene>
    <name evidence="1" type="ORF">C7C56_006365</name>
</gene>
<dbReference type="AlphaFoldDB" id="A0A2U2I4B5"/>
<evidence type="ECO:0000313" key="1">
    <source>
        <dbReference type="EMBL" id="PWF54561.1"/>
    </source>
</evidence>
<organism evidence="1 2">
    <name type="scientific">Massilia glaciei</name>
    <dbReference type="NCBI Taxonomy" id="1524097"/>
    <lineage>
        <taxon>Bacteria</taxon>
        <taxon>Pseudomonadati</taxon>
        <taxon>Pseudomonadota</taxon>
        <taxon>Betaproteobacteria</taxon>
        <taxon>Burkholderiales</taxon>
        <taxon>Oxalobacteraceae</taxon>
        <taxon>Telluria group</taxon>
        <taxon>Massilia</taxon>
    </lineage>
</organism>
<name>A0A2U2I4B5_9BURK</name>
<accession>A0A2U2I4B5</accession>
<comment type="caution">
    <text evidence="1">The sequence shown here is derived from an EMBL/GenBank/DDBJ whole genome shotgun (WGS) entry which is preliminary data.</text>
</comment>